<evidence type="ECO:0000313" key="3">
    <source>
        <dbReference type="EMBL" id="GAX84285.1"/>
    </source>
</evidence>
<name>A0A250XMG4_9CHLO</name>
<dbReference type="OrthoDB" id="421993at2759"/>
<evidence type="ECO:0000313" key="4">
    <source>
        <dbReference type="Proteomes" id="UP000232323"/>
    </source>
</evidence>
<evidence type="ECO:0000256" key="1">
    <source>
        <dbReference type="ARBA" id="ARBA00009199"/>
    </source>
</evidence>
<dbReference type="InterPro" id="IPR023631">
    <property type="entry name" value="Amidase_dom"/>
</dbReference>
<dbReference type="Pfam" id="PF01425">
    <property type="entry name" value="Amidase"/>
    <property type="match status" value="1"/>
</dbReference>
<comment type="caution">
    <text evidence="3">The sequence shown here is derived from an EMBL/GenBank/DDBJ whole genome shotgun (WGS) entry which is preliminary data.</text>
</comment>
<dbReference type="SUPFAM" id="SSF75304">
    <property type="entry name" value="Amidase signature (AS) enzymes"/>
    <property type="match status" value="1"/>
</dbReference>
<keyword evidence="4" id="KW-1185">Reference proteome</keyword>
<dbReference type="STRING" id="1157962.A0A250XMG4"/>
<comment type="similarity">
    <text evidence="1">Belongs to the amidase family.</text>
</comment>
<proteinExistence type="inferred from homology"/>
<reference evidence="3 4" key="1">
    <citation type="submission" date="2017-08" db="EMBL/GenBank/DDBJ databases">
        <title>Acidophilic green algal genome provides insights into adaptation to an acidic environment.</title>
        <authorList>
            <person name="Hirooka S."/>
            <person name="Hirose Y."/>
            <person name="Kanesaki Y."/>
            <person name="Higuchi S."/>
            <person name="Fujiwara T."/>
            <person name="Onuma R."/>
            <person name="Era A."/>
            <person name="Ohbayashi R."/>
            <person name="Uzuka A."/>
            <person name="Nozaki H."/>
            <person name="Yoshikawa H."/>
            <person name="Miyagishima S.Y."/>
        </authorList>
    </citation>
    <scope>NUCLEOTIDE SEQUENCE [LARGE SCALE GENOMIC DNA]</scope>
    <source>
        <strain evidence="3 4">NIES-2499</strain>
    </source>
</reference>
<gene>
    <name evidence="3" type="ORF">CEUSTIGMA_g11707.t1</name>
</gene>
<sequence length="628" mass="67965">MIAPMRVKILPSADEAIPEYDLRLMRSPVLTGFALRTFISMLEGPGGSWIYPIIAWQSGLTQVLHGTVCPEAPSFLPDLPVEDTCFEPYCQPIPKYQTEEEALKSIQEEGFLNKFEEEALLKRPWRATIREYLQAYRSGKATTPSMALSRLVSFIKTSEAQQPHPCSWLVSWSEEDIMRQADESSKRYKEGTARPLDGVPFAVKDVADALPYETTAGTSFMAERRVVKESAPYVLALQRMGAILIGKANMHEIGLGVTGLNLKTGTPLNPANPRHHTGGSSSGSAALVAAGVCPIAIGTDGGGSIRIPSSFCGCVGLKPTHGRMTGAGGVEVDCTVATYGPIAGCVEDCALFYAILANQNVSTTISGEQLPPPQLPHPLTRPQRSIALASSHDQQLPASDPLPLKDIKIGVFWEWFNDCDTDVLTACRSALDTAVSMGATLVPIAIPELELMRVAHTVTIVSEMHHCMQAVWDDPVKRASFNSDVRLSLAAVKYWTPADYITAQRIRTRSIIHFKKALRTVHVIATPTTPCTAPAISEAAVRGGQSDLSGISKIMRYAVQANFVGLPAISVPVGHDTKGLPIGLQFMSKPWSEATLLLMAACLESAIWQDLKEPSIWINPLTGQQAGL</sequence>
<protein>
    <recommendedName>
        <fullName evidence="2">Amidase domain-containing protein</fullName>
    </recommendedName>
</protein>
<organism evidence="3 4">
    <name type="scientific">Chlamydomonas eustigma</name>
    <dbReference type="NCBI Taxonomy" id="1157962"/>
    <lineage>
        <taxon>Eukaryota</taxon>
        <taxon>Viridiplantae</taxon>
        <taxon>Chlorophyta</taxon>
        <taxon>core chlorophytes</taxon>
        <taxon>Chlorophyceae</taxon>
        <taxon>CS clade</taxon>
        <taxon>Chlamydomonadales</taxon>
        <taxon>Chlamydomonadaceae</taxon>
        <taxon>Chlamydomonas</taxon>
    </lineage>
</organism>
<feature type="domain" description="Amidase" evidence="2">
    <location>
        <begin position="161"/>
        <end position="597"/>
    </location>
</feature>
<dbReference type="GO" id="GO:0003824">
    <property type="term" value="F:catalytic activity"/>
    <property type="evidence" value="ECO:0007669"/>
    <property type="project" value="InterPro"/>
</dbReference>
<dbReference type="PROSITE" id="PS00571">
    <property type="entry name" value="AMIDASES"/>
    <property type="match status" value="1"/>
</dbReference>
<dbReference type="PANTHER" id="PTHR11895:SF67">
    <property type="entry name" value="AMIDASE DOMAIN-CONTAINING PROTEIN"/>
    <property type="match status" value="1"/>
</dbReference>
<dbReference type="InterPro" id="IPR020556">
    <property type="entry name" value="Amidase_CS"/>
</dbReference>
<dbReference type="EMBL" id="BEGY01000121">
    <property type="protein sequence ID" value="GAX84285.1"/>
    <property type="molecule type" value="Genomic_DNA"/>
</dbReference>
<dbReference type="AlphaFoldDB" id="A0A250XMG4"/>
<dbReference type="InterPro" id="IPR036928">
    <property type="entry name" value="AS_sf"/>
</dbReference>
<dbReference type="Gene3D" id="3.90.1300.10">
    <property type="entry name" value="Amidase signature (AS) domain"/>
    <property type="match status" value="1"/>
</dbReference>
<dbReference type="InterPro" id="IPR000120">
    <property type="entry name" value="Amidase"/>
</dbReference>
<evidence type="ECO:0000259" key="2">
    <source>
        <dbReference type="Pfam" id="PF01425"/>
    </source>
</evidence>
<dbReference type="PANTHER" id="PTHR11895">
    <property type="entry name" value="TRANSAMIDASE"/>
    <property type="match status" value="1"/>
</dbReference>
<accession>A0A250XMG4</accession>
<dbReference type="Proteomes" id="UP000232323">
    <property type="component" value="Unassembled WGS sequence"/>
</dbReference>